<dbReference type="GO" id="GO:0035556">
    <property type="term" value="P:intracellular signal transduction"/>
    <property type="evidence" value="ECO:0007669"/>
    <property type="project" value="InterPro"/>
</dbReference>
<dbReference type="InterPro" id="IPR000719">
    <property type="entry name" value="Prot_kinase_dom"/>
</dbReference>
<dbReference type="PROSITE" id="PS50186">
    <property type="entry name" value="DEP"/>
    <property type="match status" value="1"/>
</dbReference>
<dbReference type="Gene3D" id="1.10.10.10">
    <property type="entry name" value="Winged helix-like DNA-binding domain superfamily/Winged helix DNA-binding domain"/>
    <property type="match status" value="1"/>
</dbReference>
<dbReference type="InterPro" id="IPR000591">
    <property type="entry name" value="DEP_dom"/>
</dbReference>
<comment type="caution">
    <text evidence="9">The sequence shown here is derived from an EMBL/GenBank/DDBJ whole genome shotgun (WGS) entry which is preliminary data.</text>
</comment>
<feature type="transmembrane region" description="Helical" evidence="6">
    <location>
        <begin position="83"/>
        <end position="108"/>
    </location>
</feature>
<keyword evidence="1" id="KW-0723">Serine/threonine-protein kinase</keyword>
<feature type="region of interest" description="Disordered" evidence="5">
    <location>
        <begin position="720"/>
        <end position="754"/>
    </location>
</feature>
<dbReference type="GO" id="GO:0005524">
    <property type="term" value="F:ATP binding"/>
    <property type="evidence" value="ECO:0007669"/>
    <property type="project" value="UniProtKB-UniRule"/>
</dbReference>
<evidence type="ECO:0000259" key="7">
    <source>
        <dbReference type="PROSITE" id="PS50011"/>
    </source>
</evidence>
<dbReference type="PROSITE" id="PS50011">
    <property type="entry name" value="PROTEIN_KINASE_DOM"/>
    <property type="match status" value="1"/>
</dbReference>
<evidence type="ECO:0000313" key="9">
    <source>
        <dbReference type="EMBL" id="DBA04702.1"/>
    </source>
</evidence>
<evidence type="ECO:0000256" key="4">
    <source>
        <dbReference type="PROSITE-ProRule" id="PRU10141"/>
    </source>
</evidence>
<evidence type="ECO:0000313" key="10">
    <source>
        <dbReference type="Proteomes" id="UP001146120"/>
    </source>
</evidence>
<proteinExistence type="predicted"/>
<dbReference type="InterPro" id="IPR036390">
    <property type="entry name" value="WH_DNA-bd_sf"/>
</dbReference>
<evidence type="ECO:0000256" key="3">
    <source>
        <dbReference type="ARBA" id="ARBA00022840"/>
    </source>
</evidence>
<feature type="domain" description="DEP" evidence="8">
    <location>
        <begin position="653"/>
        <end position="710"/>
    </location>
</feature>
<dbReference type="SMART" id="SM00049">
    <property type="entry name" value="DEP"/>
    <property type="match status" value="1"/>
</dbReference>
<dbReference type="Pfam" id="PF00069">
    <property type="entry name" value="Pkinase"/>
    <property type="match status" value="1"/>
</dbReference>
<name>A0AAV2ZD89_9STRA</name>
<organism evidence="9 10">
    <name type="scientific">Lagenidium giganteum</name>
    <dbReference type="NCBI Taxonomy" id="4803"/>
    <lineage>
        <taxon>Eukaryota</taxon>
        <taxon>Sar</taxon>
        <taxon>Stramenopiles</taxon>
        <taxon>Oomycota</taxon>
        <taxon>Peronosporomycetes</taxon>
        <taxon>Pythiales</taxon>
        <taxon>Pythiaceae</taxon>
    </lineage>
</organism>
<evidence type="ECO:0000256" key="2">
    <source>
        <dbReference type="ARBA" id="ARBA00022741"/>
    </source>
</evidence>
<feature type="domain" description="Protein kinase" evidence="7">
    <location>
        <begin position="312"/>
        <end position="626"/>
    </location>
</feature>
<keyword evidence="1" id="KW-0808">Transferase</keyword>
<gene>
    <name evidence="9" type="ORF">N0F65_012285</name>
</gene>
<dbReference type="InterPro" id="IPR017441">
    <property type="entry name" value="Protein_kinase_ATP_BS"/>
</dbReference>
<keyword evidence="6" id="KW-0812">Transmembrane</keyword>
<dbReference type="CDD" id="cd04371">
    <property type="entry name" value="DEP"/>
    <property type="match status" value="1"/>
</dbReference>
<dbReference type="PANTHER" id="PTHR44329">
    <property type="entry name" value="SERINE/THREONINE-PROTEIN KINASE TNNI3K-RELATED"/>
    <property type="match status" value="1"/>
</dbReference>
<feature type="transmembrane region" description="Helical" evidence="6">
    <location>
        <begin position="413"/>
        <end position="431"/>
    </location>
</feature>
<evidence type="ECO:0000256" key="5">
    <source>
        <dbReference type="SAM" id="MobiDB-lite"/>
    </source>
</evidence>
<dbReference type="Gene3D" id="1.10.510.10">
    <property type="entry name" value="Transferase(Phosphotransferase) domain 1"/>
    <property type="match status" value="1"/>
</dbReference>
<sequence>MWDGHHHSHDAISPLSFDRASITAGHAIQQQVQFMMVFSLVGYATMCILCLVLLGYMRYNRHVAFRGDTSAARKIILPAFEPMLWILGGTTGVYTVFFCCAIAMAMYTDQVSRLAYECFYSGRQFVFLLVVIFMLQKSVSIPALQRAVIVTAILSAYTIPLVLVLGAVSNASNLKMCYWVLEGARAAILLLYTFVIVRPPARASKRTLREYCAFVFVYHLLVYVSDQMFFDNSATMGFTLMYVYLLWGSLCPLFMWRVVRADTEHWRGLGQRAVALQSLFRQKNNIHERISCQGLHLLIEMHRKFIIDFAYLELRERIGMGSSAVVFQGILHSKTPVAIKVYTPTTFTEDTVAEFSHEAALCGALNHPNIVKFYGMCVCPPTICLVSELCQGSIEDVTRSIAMRKQSHQRQQLLINLAYMIDAARAVAYIHSFSPAFLHRDIKPSNFLVDSEGRVKLTDFGESRSLPRMHFSDSNEVHDTKYPGLFRRSSKFAYQYYDEETQPSSPSNSPTDDEARMTVKGTADYMAPEIIKGKAGMARYGEAADVYSLAITMWDILYPGSEKFPTLKNNHLQVFECVIDGKRPALDPDLHPTLREIIDCAWQADPRLRPSAQQIVTILESIQEELALLFASELCVELDHDSLNMRHAVIVRPRNYTGQTMVERMEGLRHVASPSEAIRLGNALMDAGFLHHSKHAKSFENNDAMYHFDEDALRSSIPSTILEDSGSAGSDGGGERGSAPTSTNDQIAVLPTPETPVKNSTFRFGFDVGGNTVEGGRCPCRKLGQRLEDAKVSRRTRFRKKIKGLAEDNLLTTKLLEEDHPADAFDGFDAVARPARPA</sequence>
<evidence type="ECO:0008006" key="11">
    <source>
        <dbReference type="Google" id="ProtNLM"/>
    </source>
</evidence>
<dbReference type="PANTHER" id="PTHR44329:SF289">
    <property type="entry name" value="SERINE_THREONINE-PROTEIN KINASE VIK"/>
    <property type="match status" value="1"/>
</dbReference>
<dbReference type="Pfam" id="PF07714">
    <property type="entry name" value="PK_Tyr_Ser-Thr"/>
    <property type="match status" value="1"/>
</dbReference>
<keyword evidence="1" id="KW-0418">Kinase</keyword>
<dbReference type="AlphaFoldDB" id="A0AAV2ZD89"/>
<feature type="transmembrane region" description="Helical" evidence="6">
    <location>
        <begin position="114"/>
        <end position="135"/>
    </location>
</feature>
<dbReference type="SMART" id="SM00220">
    <property type="entry name" value="S_TKc"/>
    <property type="match status" value="1"/>
</dbReference>
<dbReference type="InterPro" id="IPR051681">
    <property type="entry name" value="Ser/Thr_Kinases-Pseudokinases"/>
</dbReference>
<evidence type="ECO:0000259" key="8">
    <source>
        <dbReference type="PROSITE" id="PS50186"/>
    </source>
</evidence>
<dbReference type="SUPFAM" id="SSF46785">
    <property type="entry name" value="Winged helix' DNA-binding domain"/>
    <property type="match status" value="1"/>
</dbReference>
<dbReference type="SUPFAM" id="SSF56112">
    <property type="entry name" value="Protein kinase-like (PK-like)"/>
    <property type="match status" value="1"/>
</dbReference>
<dbReference type="PROSITE" id="PS00107">
    <property type="entry name" value="PROTEIN_KINASE_ATP"/>
    <property type="match status" value="1"/>
</dbReference>
<reference evidence="9" key="2">
    <citation type="journal article" date="2023" name="Microbiol Resour">
        <title>Decontamination and Annotation of the Draft Genome Sequence of the Oomycete Lagenidium giganteum ARSEF 373.</title>
        <authorList>
            <person name="Morgan W.R."/>
            <person name="Tartar A."/>
        </authorList>
    </citation>
    <scope>NUCLEOTIDE SEQUENCE</scope>
    <source>
        <strain evidence="9">ARSEF 373</strain>
    </source>
</reference>
<dbReference type="Gene3D" id="3.30.200.20">
    <property type="entry name" value="Phosphorylase Kinase, domain 1"/>
    <property type="match status" value="1"/>
</dbReference>
<protein>
    <recommendedName>
        <fullName evidence="11">TKL protein kinase</fullName>
    </recommendedName>
</protein>
<feature type="transmembrane region" description="Helical" evidence="6">
    <location>
        <begin position="147"/>
        <end position="166"/>
    </location>
</feature>
<feature type="transmembrane region" description="Helical" evidence="6">
    <location>
        <begin position="236"/>
        <end position="259"/>
    </location>
</feature>
<dbReference type="PROSITE" id="PS00108">
    <property type="entry name" value="PROTEIN_KINASE_ST"/>
    <property type="match status" value="1"/>
</dbReference>
<dbReference type="InterPro" id="IPR036388">
    <property type="entry name" value="WH-like_DNA-bd_sf"/>
</dbReference>
<dbReference type="Proteomes" id="UP001146120">
    <property type="component" value="Unassembled WGS sequence"/>
</dbReference>
<evidence type="ECO:0000256" key="1">
    <source>
        <dbReference type="ARBA" id="ARBA00022527"/>
    </source>
</evidence>
<reference evidence="9" key="1">
    <citation type="submission" date="2022-11" db="EMBL/GenBank/DDBJ databases">
        <authorList>
            <person name="Morgan W.R."/>
            <person name="Tartar A."/>
        </authorList>
    </citation>
    <scope>NUCLEOTIDE SEQUENCE</scope>
    <source>
        <strain evidence="9">ARSEF 373</strain>
    </source>
</reference>
<dbReference type="GO" id="GO:0004674">
    <property type="term" value="F:protein serine/threonine kinase activity"/>
    <property type="evidence" value="ECO:0007669"/>
    <property type="project" value="UniProtKB-KW"/>
</dbReference>
<feature type="transmembrane region" description="Helical" evidence="6">
    <location>
        <begin position="211"/>
        <end position="230"/>
    </location>
</feature>
<evidence type="ECO:0000256" key="6">
    <source>
        <dbReference type="SAM" id="Phobius"/>
    </source>
</evidence>
<dbReference type="InterPro" id="IPR008271">
    <property type="entry name" value="Ser/Thr_kinase_AS"/>
</dbReference>
<feature type="binding site" evidence="4">
    <location>
        <position position="340"/>
    </location>
    <ligand>
        <name>ATP</name>
        <dbReference type="ChEBI" id="CHEBI:30616"/>
    </ligand>
</feature>
<keyword evidence="3 4" id="KW-0067">ATP-binding</keyword>
<keyword evidence="6" id="KW-0472">Membrane</keyword>
<dbReference type="EMBL" id="DAKRPA010000006">
    <property type="protein sequence ID" value="DBA04702.1"/>
    <property type="molecule type" value="Genomic_DNA"/>
</dbReference>
<dbReference type="InterPro" id="IPR001245">
    <property type="entry name" value="Ser-Thr/Tyr_kinase_cat_dom"/>
</dbReference>
<accession>A0AAV2ZD89</accession>
<keyword evidence="10" id="KW-1185">Reference proteome</keyword>
<feature type="transmembrane region" description="Helical" evidence="6">
    <location>
        <begin position="34"/>
        <end position="56"/>
    </location>
</feature>
<keyword evidence="6" id="KW-1133">Transmembrane helix</keyword>
<keyword evidence="2 4" id="KW-0547">Nucleotide-binding</keyword>
<dbReference type="InterPro" id="IPR011009">
    <property type="entry name" value="Kinase-like_dom_sf"/>
</dbReference>
<feature type="transmembrane region" description="Helical" evidence="6">
    <location>
        <begin position="178"/>
        <end position="199"/>
    </location>
</feature>